<sequence length="181" mass="20579">MGTIKNQFVKFHDGFAIEEADVTFGNHSVIIAFAVYDTTKNIRTWSLDFYDPSSGLRVSRRTYKTDTNMMKAVKAHCAEYGIEWDELEHVNNLQMITIKNDFMKGDPDQIREMYEGTTAHDLALSFFPGQSVHVGEGMWLTRCAYCHKVVAHLGTMPRNASLGHHMETEHAEILIDKGHAK</sequence>
<dbReference type="RefSeq" id="YP_010676659.1">
    <property type="nucleotide sequence ID" value="NC_071014.1"/>
</dbReference>
<name>A0A3G3LYT4_9CAUD</name>
<keyword evidence="2" id="KW-1185">Reference proteome</keyword>
<dbReference type="GeneID" id="77953020"/>
<evidence type="ECO:0000313" key="2">
    <source>
        <dbReference type="Proteomes" id="UP000279277"/>
    </source>
</evidence>
<gene>
    <name evidence="1" type="primary">84</name>
    <name evidence="1" type="ORF">PBI_CANTARE_84</name>
</gene>
<dbReference type="EMBL" id="MK016493">
    <property type="protein sequence ID" value="AYQ99304.1"/>
    <property type="molecule type" value="Genomic_DNA"/>
</dbReference>
<accession>A0A3G3LYT4</accession>
<proteinExistence type="predicted"/>
<evidence type="ECO:0000313" key="1">
    <source>
        <dbReference type="EMBL" id="AYQ99304.1"/>
    </source>
</evidence>
<organism evidence="1 2">
    <name type="scientific">Brevibacterium phage Cantare</name>
    <dbReference type="NCBI Taxonomy" id="2338395"/>
    <lineage>
        <taxon>Viruses</taxon>
        <taxon>Duplodnaviria</taxon>
        <taxon>Heunggongvirae</taxon>
        <taxon>Uroviricota</taxon>
        <taxon>Caudoviricetes</taxon>
        <taxon>Cantarevirus</taxon>
        <taxon>Cantarevirus cantare</taxon>
    </lineage>
</organism>
<dbReference type="KEGG" id="vg:77953020"/>
<reference evidence="1 2" key="1">
    <citation type="submission" date="2018-10" db="EMBL/GenBank/DDBJ databases">
        <authorList>
            <person name="Zack K."/>
            <person name="Garlena R.A."/>
            <person name="Russell D.A."/>
            <person name="Pope W.H."/>
            <person name="Jacobs-Sera D."/>
            <person name="Hatfull G.F."/>
        </authorList>
    </citation>
    <scope>NUCLEOTIDE SEQUENCE [LARGE SCALE GENOMIC DNA]</scope>
</reference>
<dbReference type="Proteomes" id="UP000279277">
    <property type="component" value="Segment"/>
</dbReference>
<protein>
    <submittedName>
        <fullName evidence="1">Uncharacterized protein</fullName>
    </submittedName>
</protein>